<keyword evidence="4 8" id="KW-0560">Oxidoreductase</keyword>
<evidence type="ECO:0000256" key="7">
    <source>
        <dbReference type="PIRSR" id="PIRSR602401-1"/>
    </source>
</evidence>
<accession>A0A4R5BKP4</accession>
<dbReference type="PANTHER" id="PTHR24291:SF50">
    <property type="entry name" value="BIFUNCTIONAL ALBAFLAVENONE MONOOXYGENASE_TERPENE SYNTHASE"/>
    <property type="match status" value="1"/>
</dbReference>
<keyword evidence="6 8" id="KW-0503">Monooxygenase</keyword>
<evidence type="ECO:0000256" key="5">
    <source>
        <dbReference type="ARBA" id="ARBA00023004"/>
    </source>
</evidence>
<organism evidence="9 10">
    <name type="scientific">Actinomadura rubrisoli</name>
    <dbReference type="NCBI Taxonomy" id="2530368"/>
    <lineage>
        <taxon>Bacteria</taxon>
        <taxon>Bacillati</taxon>
        <taxon>Actinomycetota</taxon>
        <taxon>Actinomycetes</taxon>
        <taxon>Streptosporangiales</taxon>
        <taxon>Thermomonosporaceae</taxon>
        <taxon>Actinomadura</taxon>
    </lineage>
</organism>
<keyword evidence="3 7" id="KW-0479">Metal-binding</keyword>
<dbReference type="OrthoDB" id="3217230at2"/>
<dbReference type="GO" id="GO:0004497">
    <property type="term" value="F:monooxygenase activity"/>
    <property type="evidence" value="ECO:0007669"/>
    <property type="project" value="UniProtKB-KW"/>
</dbReference>
<dbReference type="Proteomes" id="UP000294513">
    <property type="component" value="Unassembled WGS sequence"/>
</dbReference>
<dbReference type="Gene3D" id="1.10.630.10">
    <property type="entry name" value="Cytochrome P450"/>
    <property type="match status" value="1"/>
</dbReference>
<proteinExistence type="inferred from homology"/>
<dbReference type="GO" id="GO:0016705">
    <property type="term" value="F:oxidoreductase activity, acting on paired donors, with incorporation or reduction of molecular oxygen"/>
    <property type="evidence" value="ECO:0007669"/>
    <property type="project" value="InterPro"/>
</dbReference>
<dbReference type="PRINTS" id="PR00385">
    <property type="entry name" value="P450"/>
</dbReference>
<dbReference type="Pfam" id="PF00067">
    <property type="entry name" value="p450"/>
    <property type="match status" value="1"/>
</dbReference>
<comment type="caution">
    <text evidence="9">The sequence shown here is derived from an EMBL/GenBank/DDBJ whole genome shotgun (WGS) entry which is preliminary data.</text>
</comment>
<dbReference type="CDD" id="cd11049">
    <property type="entry name" value="CYP170A1-like"/>
    <property type="match status" value="1"/>
</dbReference>
<dbReference type="InterPro" id="IPR050196">
    <property type="entry name" value="Cytochrome_P450_Monoox"/>
</dbReference>
<evidence type="ECO:0000313" key="10">
    <source>
        <dbReference type="Proteomes" id="UP000294513"/>
    </source>
</evidence>
<dbReference type="InterPro" id="IPR001128">
    <property type="entry name" value="Cyt_P450"/>
</dbReference>
<keyword evidence="10" id="KW-1185">Reference proteome</keyword>
<evidence type="ECO:0000256" key="1">
    <source>
        <dbReference type="ARBA" id="ARBA00010617"/>
    </source>
</evidence>
<evidence type="ECO:0000256" key="8">
    <source>
        <dbReference type="RuleBase" id="RU000461"/>
    </source>
</evidence>
<dbReference type="InterPro" id="IPR017972">
    <property type="entry name" value="Cyt_P450_CS"/>
</dbReference>
<feature type="binding site" description="axial binding residue" evidence="7">
    <location>
        <position position="392"/>
    </location>
    <ligand>
        <name>heme</name>
        <dbReference type="ChEBI" id="CHEBI:30413"/>
    </ligand>
    <ligandPart>
        <name>Fe</name>
        <dbReference type="ChEBI" id="CHEBI:18248"/>
    </ligandPart>
</feature>
<dbReference type="GO" id="GO:0020037">
    <property type="term" value="F:heme binding"/>
    <property type="evidence" value="ECO:0007669"/>
    <property type="project" value="InterPro"/>
</dbReference>
<evidence type="ECO:0000313" key="9">
    <source>
        <dbReference type="EMBL" id="TDD84414.1"/>
    </source>
</evidence>
<dbReference type="PANTHER" id="PTHR24291">
    <property type="entry name" value="CYTOCHROME P450 FAMILY 4"/>
    <property type="match status" value="1"/>
</dbReference>
<dbReference type="RefSeq" id="WP_131895419.1">
    <property type="nucleotide sequence ID" value="NZ_SMKU01000102.1"/>
</dbReference>
<sequence>MTTIDAIRPVPGAWPILGHTPHLLRDPLGFVRSLPAYGDLVEIRIAAQKVIVVCDPSLTRHVLGSDRIYDKGGRMFDRLREVAGSGIGGCPHADHRRQRRAVQRAFAPSRIPTYAVAMTAQSRHMTDSWSDGQLIDVYDETHHLITLIAITTLFADSITAGRLTEAEKDVRTVMSGIYRRMITPAALSHLPTPGGLRYDRARARLRDLIRMIIAERRATGADHDDLLSEIVTPPSAQHTALSDTEIEDQVMTFFLAGVETSANTLAWTMYLLARHPEIQHRLHKEIDTVLTGRPVTTADLPDLPLTGRIVTESLRLYPPGWFLTRMTTTETRLAGSPLPAGSVLAYSPYLIHHRPDVVPRPETFDPDRWNDHTSALDPRSAILPFSSGPRKCIGDTFAVTEMCIALASICARFTLQSVSNRPVRPALSAQLHPRKFRLRVATRETAPRTPH</sequence>
<keyword evidence="2 7" id="KW-0349">Heme</keyword>
<evidence type="ECO:0000256" key="2">
    <source>
        <dbReference type="ARBA" id="ARBA00022617"/>
    </source>
</evidence>
<dbReference type="InterPro" id="IPR036396">
    <property type="entry name" value="Cyt_P450_sf"/>
</dbReference>
<gene>
    <name evidence="9" type="ORF">E1298_19975</name>
</gene>
<evidence type="ECO:0000256" key="4">
    <source>
        <dbReference type="ARBA" id="ARBA00023002"/>
    </source>
</evidence>
<dbReference type="AlphaFoldDB" id="A0A4R5BKP4"/>
<reference evidence="9 10" key="1">
    <citation type="submission" date="2019-03" db="EMBL/GenBank/DDBJ databases">
        <title>Draft genome sequences of novel Actinobacteria.</title>
        <authorList>
            <person name="Sahin N."/>
            <person name="Ay H."/>
            <person name="Saygin H."/>
        </authorList>
    </citation>
    <scope>NUCLEOTIDE SEQUENCE [LARGE SCALE GENOMIC DNA]</scope>
    <source>
        <strain evidence="9 10">H3C3</strain>
    </source>
</reference>
<comment type="similarity">
    <text evidence="1 8">Belongs to the cytochrome P450 family.</text>
</comment>
<protein>
    <submittedName>
        <fullName evidence="9">Cytochrome P450</fullName>
    </submittedName>
</protein>
<dbReference type="EMBL" id="SMKU01000102">
    <property type="protein sequence ID" value="TDD84414.1"/>
    <property type="molecule type" value="Genomic_DNA"/>
</dbReference>
<dbReference type="GO" id="GO:0005506">
    <property type="term" value="F:iron ion binding"/>
    <property type="evidence" value="ECO:0007669"/>
    <property type="project" value="InterPro"/>
</dbReference>
<evidence type="ECO:0000256" key="6">
    <source>
        <dbReference type="ARBA" id="ARBA00023033"/>
    </source>
</evidence>
<comment type="cofactor">
    <cofactor evidence="7">
        <name>heme</name>
        <dbReference type="ChEBI" id="CHEBI:30413"/>
    </cofactor>
</comment>
<keyword evidence="5 7" id="KW-0408">Iron</keyword>
<name>A0A4R5BKP4_9ACTN</name>
<dbReference type="PROSITE" id="PS00086">
    <property type="entry name" value="CYTOCHROME_P450"/>
    <property type="match status" value="1"/>
</dbReference>
<dbReference type="PRINTS" id="PR00463">
    <property type="entry name" value="EP450I"/>
</dbReference>
<dbReference type="InterPro" id="IPR002401">
    <property type="entry name" value="Cyt_P450_E_grp-I"/>
</dbReference>
<evidence type="ECO:0000256" key="3">
    <source>
        <dbReference type="ARBA" id="ARBA00022723"/>
    </source>
</evidence>
<dbReference type="SUPFAM" id="SSF48264">
    <property type="entry name" value="Cytochrome P450"/>
    <property type="match status" value="1"/>
</dbReference>